<comment type="subcellular location">
    <subcellularLocation>
        <location evidence="5">Cytoplasm</location>
    </subcellularLocation>
</comment>
<dbReference type="EMBL" id="QMDV01000002">
    <property type="protein sequence ID" value="RAU83190.1"/>
    <property type="molecule type" value="Genomic_DNA"/>
</dbReference>
<reference evidence="7 8" key="2">
    <citation type="submission" date="2018-07" db="EMBL/GenBank/DDBJ databases">
        <title>Pontibacter sp. 2b14 genomic sequence and assembly.</title>
        <authorList>
            <person name="Du Z.-J."/>
        </authorList>
    </citation>
    <scope>NUCLEOTIDE SEQUENCE [LARGE SCALE GENOMIC DNA]</scope>
    <source>
        <strain evidence="7 8">2b14</strain>
    </source>
</reference>
<dbReference type="PANTHER" id="PTHR43814:SF1">
    <property type="entry name" value="ARGININOSUCCINATE LYASE"/>
    <property type="match status" value="1"/>
</dbReference>
<dbReference type="AlphaFoldDB" id="A0A364RFS1"/>
<dbReference type="EC" id="4.3.2.1" evidence="3 5"/>
<gene>
    <name evidence="5 7" type="primary">argH</name>
    <name evidence="7" type="ORF">DP923_08165</name>
</gene>
<protein>
    <recommendedName>
        <fullName evidence="3 5">Argininosuccinate lyase</fullName>
        <shortName evidence="5">ASAL</shortName>
        <ecNumber evidence="3 5">4.3.2.1</ecNumber>
    </recommendedName>
    <alternativeName>
        <fullName evidence="5">Arginosuccinase</fullName>
    </alternativeName>
</protein>
<dbReference type="PROSITE" id="PS00163">
    <property type="entry name" value="FUMARATE_LYASES"/>
    <property type="match status" value="1"/>
</dbReference>
<keyword evidence="5" id="KW-0963">Cytoplasm</keyword>
<sequence>MKLWQKDTNVETEIEQFTVGRDPEFDLQLAAFDVLGSLAHTRMLESINLLTEEELALVQTGLKSIYASINAGTFAIEPGVEDVHSQVELELTRKVGEAGKKIHSGRSRNDQVLLDLKLYFRDELKNTVEQVQTLFVLLQAQSETYKNVLLPGYTHLQVAMPSSFGLWFGAYAESLVDDMEMLLAAYKIVDKNPLGSAAGYGSSFPLNRQLTTDLLGFESMNYNVVYAQMGRGKSEKIVSMALASVAATLAKMAMDLCLYMSQNFGFVTLPANLTTGSSIMPHKKNPDVFELVRGKCNKLQALPTEVSMLLINLPSGYHRELQLLKECLFPAFATLLDCLQIMAFILPQLQVKQDILKDEKYKYLFSVDAVNAQVLAGLPFRDAYKKVGESIENNSFEVPDAVTHTHEGSINNLCTDQIKVQMDKVISQFNFEKVTKAYEALLA</sequence>
<keyword evidence="5" id="KW-0028">Amino-acid biosynthesis</keyword>
<dbReference type="Pfam" id="PF00206">
    <property type="entry name" value="Lyase_1"/>
    <property type="match status" value="1"/>
</dbReference>
<dbReference type="SUPFAM" id="SSF48557">
    <property type="entry name" value="L-aspartase-like"/>
    <property type="match status" value="1"/>
</dbReference>
<feature type="domain" description="Fumarate lyase N-terminal" evidence="6">
    <location>
        <begin position="27"/>
        <end position="298"/>
    </location>
</feature>
<dbReference type="PANTHER" id="PTHR43814">
    <property type="entry name" value="ARGININOSUCCINATE LYASE"/>
    <property type="match status" value="1"/>
</dbReference>
<dbReference type="OrthoDB" id="9769623at2"/>
<dbReference type="GO" id="GO:0042450">
    <property type="term" value="P:L-arginine biosynthetic process via ornithine"/>
    <property type="evidence" value="ECO:0007669"/>
    <property type="project" value="UniProtKB-UniRule"/>
</dbReference>
<keyword evidence="4 5" id="KW-0055">Arginine biosynthesis</keyword>
<dbReference type="GO" id="GO:0005829">
    <property type="term" value="C:cytosol"/>
    <property type="evidence" value="ECO:0007669"/>
    <property type="project" value="TreeGrafter"/>
</dbReference>
<evidence type="ECO:0000259" key="6">
    <source>
        <dbReference type="Pfam" id="PF00206"/>
    </source>
</evidence>
<dbReference type="NCBIfam" id="TIGR00838">
    <property type="entry name" value="argH"/>
    <property type="match status" value="1"/>
</dbReference>
<evidence type="ECO:0000256" key="4">
    <source>
        <dbReference type="ARBA" id="ARBA00022571"/>
    </source>
</evidence>
<dbReference type="InterPro" id="IPR000362">
    <property type="entry name" value="Fumarate_lyase_fam"/>
</dbReference>
<keyword evidence="8" id="KW-1185">Reference proteome</keyword>
<dbReference type="RefSeq" id="WP_112305340.1">
    <property type="nucleotide sequence ID" value="NZ_QMDV01000002.1"/>
</dbReference>
<evidence type="ECO:0000256" key="2">
    <source>
        <dbReference type="ARBA" id="ARBA00004941"/>
    </source>
</evidence>
<dbReference type="Gene3D" id="1.10.275.10">
    <property type="entry name" value="Fumarase/aspartase (N-terminal domain)"/>
    <property type="match status" value="1"/>
</dbReference>
<dbReference type="InterPro" id="IPR020557">
    <property type="entry name" value="Fumarate_lyase_CS"/>
</dbReference>
<keyword evidence="5 7" id="KW-0456">Lyase</keyword>
<dbReference type="PRINTS" id="PR00149">
    <property type="entry name" value="FUMRATELYASE"/>
</dbReference>
<dbReference type="PRINTS" id="PR00145">
    <property type="entry name" value="ARGSUCLYASE"/>
</dbReference>
<comment type="pathway">
    <text evidence="2 5">Amino-acid biosynthesis; L-arginine biosynthesis; L-arginine from L-ornithine and carbamoyl phosphate: step 3/3.</text>
</comment>
<dbReference type="GO" id="GO:0004056">
    <property type="term" value="F:argininosuccinate lyase activity"/>
    <property type="evidence" value="ECO:0007669"/>
    <property type="project" value="UniProtKB-UniRule"/>
</dbReference>
<proteinExistence type="inferred from homology"/>
<evidence type="ECO:0000313" key="8">
    <source>
        <dbReference type="Proteomes" id="UP000251692"/>
    </source>
</evidence>
<evidence type="ECO:0000256" key="1">
    <source>
        <dbReference type="ARBA" id="ARBA00000985"/>
    </source>
</evidence>
<dbReference type="CDD" id="cd01359">
    <property type="entry name" value="Argininosuccinate_lyase"/>
    <property type="match status" value="1"/>
</dbReference>
<dbReference type="Gene3D" id="1.10.40.30">
    <property type="entry name" value="Fumarase/aspartase (C-terminal domain)"/>
    <property type="match status" value="1"/>
</dbReference>
<evidence type="ECO:0000313" key="7">
    <source>
        <dbReference type="EMBL" id="RAU83190.1"/>
    </source>
</evidence>
<accession>A0A364RFS1</accession>
<dbReference type="Gene3D" id="1.20.200.10">
    <property type="entry name" value="Fumarase/aspartase (Central domain)"/>
    <property type="match status" value="1"/>
</dbReference>
<dbReference type="UniPathway" id="UPA00068">
    <property type="reaction ID" value="UER00114"/>
</dbReference>
<dbReference type="InterPro" id="IPR024083">
    <property type="entry name" value="Fumarase/histidase_N"/>
</dbReference>
<organism evidence="7 8">
    <name type="scientific">Pontibacter arcticus</name>
    <dbReference type="NCBI Taxonomy" id="2080288"/>
    <lineage>
        <taxon>Bacteria</taxon>
        <taxon>Pseudomonadati</taxon>
        <taxon>Bacteroidota</taxon>
        <taxon>Cytophagia</taxon>
        <taxon>Cytophagales</taxon>
        <taxon>Hymenobacteraceae</taxon>
        <taxon>Pontibacter</taxon>
    </lineage>
</organism>
<evidence type="ECO:0000256" key="3">
    <source>
        <dbReference type="ARBA" id="ARBA00012338"/>
    </source>
</evidence>
<evidence type="ECO:0000256" key="5">
    <source>
        <dbReference type="HAMAP-Rule" id="MF_00006"/>
    </source>
</evidence>
<dbReference type="InterPro" id="IPR022761">
    <property type="entry name" value="Fumarate_lyase_N"/>
</dbReference>
<dbReference type="InterPro" id="IPR009049">
    <property type="entry name" value="Argininosuccinate_lyase"/>
</dbReference>
<comment type="caution">
    <text evidence="7">The sequence shown here is derived from an EMBL/GenBank/DDBJ whole genome shotgun (WGS) entry which is preliminary data.</text>
</comment>
<dbReference type="HAMAP" id="MF_00006">
    <property type="entry name" value="Arg_succ_lyase"/>
    <property type="match status" value="1"/>
</dbReference>
<comment type="catalytic activity">
    <reaction evidence="1 5">
        <text>2-(N(omega)-L-arginino)succinate = fumarate + L-arginine</text>
        <dbReference type="Rhea" id="RHEA:24020"/>
        <dbReference type="ChEBI" id="CHEBI:29806"/>
        <dbReference type="ChEBI" id="CHEBI:32682"/>
        <dbReference type="ChEBI" id="CHEBI:57472"/>
        <dbReference type="EC" id="4.3.2.1"/>
    </reaction>
</comment>
<reference evidence="7 8" key="1">
    <citation type="submission" date="2018-06" db="EMBL/GenBank/DDBJ databases">
        <authorList>
            <person name="Liu Z.-W."/>
        </authorList>
    </citation>
    <scope>NUCLEOTIDE SEQUENCE [LARGE SCALE GENOMIC DNA]</scope>
    <source>
        <strain evidence="7 8">2b14</strain>
    </source>
</reference>
<dbReference type="InterPro" id="IPR008948">
    <property type="entry name" value="L-Aspartase-like"/>
</dbReference>
<dbReference type="Proteomes" id="UP000251692">
    <property type="component" value="Unassembled WGS sequence"/>
</dbReference>
<comment type="similarity">
    <text evidence="5">Belongs to the lyase 1 family. Argininosuccinate lyase subfamily.</text>
</comment>
<name>A0A364RFS1_9BACT</name>